<feature type="compositionally biased region" description="Gly residues" evidence="1">
    <location>
        <begin position="54"/>
        <end position="70"/>
    </location>
</feature>
<dbReference type="OrthoDB" id="3092101at2759"/>
<evidence type="ECO:0000313" key="2">
    <source>
        <dbReference type="EMBL" id="KAE9397194.1"/>
    </source>
</evidence>
<accession>A0A6A4HJB9</accession>
<proteinExistence type="predicted"/>
<name>A0A6A4HJB9_9AGAR</name>
<reference evidence="2" key="1">
    <citation type="journal article" date="2019" name="Environ. Microbiol.">
        <title>Fungal ecological strategies reflected in gene transcription - a case study of two litter decomposers.</title>
        <authorList>
            <person name="Barbi F."/>
            <person name="Kohler A."/>
            <person name="Barry K."/>
            <person name="Baskaran P."/>
            <person name="Daum C."/>
            <person name="Fauchery L."/>
            <person name="Ihrmark K."/>
            <person name="Kuo A."/>
            <person name="LaButti K."/>
            <person name="Lipzen A."/>
            <person name="Morin E."/>
            <person name="Grigoriev I.V."/>
            <person name="Henrissat B."/>
            <person name="Lindahl B."/>
            <person name="Martin F."/>
        </authorList>
    </citation>
    <scope>NUCLEOTIDE SEQUENCE</scope>
    <source>
        <strain evidence="2">JB14</strain>
    </source>
</reference>
<dbReference type="Proteomes" id="UP000799118">
    <property type="component" value="Unassembled WGS sequence"/>
</dbReference>
<sequence length="105" mass="10609">MADLLQLSVDYADLLQTELYEAMLTAGPGVVPSQTYGYADLNAFAASSKSSADGQGGTRNGNGNGEGDGNGNINDKGDGDSNGKGDGNSNDNGMLGLAKMISDDN</sequence>
<feature type="region of interest" description="Disordered" evidence="1">
    <location>
        <begin position="47"/>
        <end position="105"/>
    </location>
</feature>
<protein>
    <submittedName>
        <fullName evidence="2">Uncharacterized protein</fullName>
    </submittedName>
</protein>
<dbReference type="EMBL" id="ML769501">
    <property type="protein sequence ID" value="KAE9397194.1"/>
    <property type="molecule type" value="Genomic_DNA"/>
</dbReference>
<keyword evidence="3" id="KW-1185">Reference proteome</keyword>
<organism evidence="2 3">
    <name type="scientific">Gymnopus androsaceus JB14</name>
    <dbReference type="NCBI Taxonomy" id="1447944"/>
    <lineage>
        <taxon>Eukaryota</taxon>
        <taxon>Fungi</taxon>
        <taxon>Dikarya</taxon>
        <taxon>Basidiomycota</taxon>
        <taxon>Agaricomycotina</taxon>
        <taxon>Agaricomycetes</taxon>
        <taxon>Agaricomycetidae</taxon>
        <taxon>Agaricales</taxon>
        <taxon>Marasmiineae</taxon>
        <taxon>Omphalotaceae</taxon>
        <taxon>Gymnopus</taxon>
    </lineage>
</organism>
<gene>
    <name evidence="2" type="ORF">BT96DRAFT_996037</name>
</gene>
<dbReference type="AlphaFoldDB" id="A0A6A4HJB9"/>
<evidence type="ECO:0000256" key="1">
    <source>
        <dbReference type="SAM" id="MobiDB-lite"/>
    </source>
</evidence>
<evidence type="ECO:0000313" key="3">
    <source>
        <dbReference type="Proteomes" id="UP000799118"/>
    </source>
</evidence>